<accession>A0A0E9TL40</accession>
<protein>
    <submittedName>
        <fullName evidence="1">Uncharacterized protein</fullName>
    </submittedName>
</protein>
<organism evidence="1">
    <name type="scientific">Anguilla anguilla</name>
    <name type="common">European freshwater eel</name>
    <name type="synonym">Muraena anguilla</name>
    <dbReference type="NCBI Taxonomy" id="7936"/>
    <lineage>
        <taxon>Eukaryota</taxon>
        <taxon>Metazoa</taxon>
        <taxon>Chordata</taxon>
        <taxon>Craniata</taxon>
        <taxon>Vertebrata</taxon>
        <taxon>Euteleostomi</taxon>
        <taxon>Actinopterygii</taxon>
        <taxon>Neopterygii</taxon>
        <taxon>Teleostei</taxon>
        <taxon>Anguilliformes</taxon>
        <taxon>Anguillidae</taxon>
        <taxon>Anguilla</taxon>
    </lineage>
</organism>
<name>A0A0E9TL40_ANGAN</name>
<sequence length="10" mass="1175">MNVVQPYVIL</sequence>
<reference evidence="1" key="1">
    <citation type="submission" date="2014-11" db="EMBL/GenBank/DDBJ databases">
        <authorList>
            <person name="Amaro Gonzalez C."/>
        </authorList>
    </citation>
    <scope>NUCLEOTIDE SEQUENCE</scope>
</reference>
<reference evidence="1" key="2">
    <citation type="journal article" date="2015" name="Fish Shellfish Immunol.">
        <title>Early steps in the European eel (Anguilla anguilla)-Vibrio vulnificus interaction in the gills: Role of the RtxA13 toxin.</title>
        <authorList>
            <person name="Callol A."/>
            <person name="Pajuelo D."/>
            <person name="Ebbesson L."/>
            <person name="Teles M."/>
            <person name="MacKenzie S."/>
            <person name="Amaro C."/>
        </authorList>
    </citation>
    <scope>NUCLEOTIDE SEQUENCE</scope>
</reference>
<dbReference type="EMBL" id="GBXM01054281">
    <property type="protein sequence ID" value="JAH54296.1"/>
    <property type="molecule type" value="Transcribed_RNA"/>
</dbReference>
<proteinExistence type="predicted"/>
<evidence type="ECO:0000313" key="1">
    <source>
        <dbReference type="EMBL" id="JAH54296.1"/>
    </source>
</evidence>